<evidence type="ECO:0000313" key="1">
    <source>
        <dbReference type="EMBL" id="MCI2283776.1"/>
    </source>
</evidence>
<protein>
    <submittedName>
        <fullName evidence="1">Uncharacterized protein</fullName>
    </submittedName>
</protein>
<proteinExistence type="predicted"/>
<dbReference type="RefSeq" id="WP_242285987.1">
    <property type="nucleotide sequence ID" value="NZ_JAKKSL010000002.1"/>
</dbReference>
<organism evidence="1 2">
    <name type="scientific">Colwellia maritima</name>
    <dbReference type="NCBI Taxonomy" id="2912588"/>
    <lineage>
        <taxon>Bacteria</taxon>
        <taxon>Pseudomonadati</taxon>
        <taxon>Pseudomonadota</taxon>
        <taxon>Gammaproteobacteria</taxon>
        <taxon>Alteromonadales</taxon>
        <taxon>Colwelliaceae</taxon>
        <taxon>Colwellia</taxon>
    </lineage>
</organism>
<dbReference type="EMBL" id="JAKKSL010000002">
    <property type="protein sequence ID" value="MCI2283776.1"/>
    <property type="molecule type" value="Genomic_DNA"/>
</dbReference>
<accession>A0ABS9X0J7</accession>
<dbReference type="Proteomes" id="UP001139646">
    <property type="component" value="Unassembled WGS sequence"/>
</dbReference>
<name>A0ABS9X0J7_9GAMM</name>
<evidence type="ECO:0000313" key="2">
    <source>
        <dbReference type="Proteomes" id="UP001139646"/>
    </source>
</evidence>
<keyword evidence="2" id="KW-1185">Reference proteome</keyword>
<gene>
    <name evidence="1" type="ORF">L3081_10670</name>
</gene>
<sequence length="46" mass="4970">MRKSSPRGLKLTTVIFAVLIMTVSAILSNTSIADDMEVKTAQSESQ</sequence>
<reference evidence="1" key="1">
    <citation type="submission" date="2022-01" db="EMBL/GenBank/DDBJ databases">
        <title>Colwellia maritima, isolated from seawater.</title>
        <authorList>
            <person name="Kristyanto S."/>
            <person name="Jung J."/>
            <person name="Jeon C.O."/>
        </authorList>
    </citation>
    <scope>NUCLEOTIDE SEQUENCE</scope>
    <source>
        <strain evidence="1">MSW7</strain>
    </source>
</reference>
<comment type="caution">
    <text evidence="1">The sequence shown here is derived from an EMBL/GenBank/DDBJ whole genome shotgun (WGS) entry which is preliminary data.</text>
</comment>